<dbReference type="GO" id="GO:0009055">
    <property type="term" value="F:electron transfer activity"/>
    <property type="evidence" value="ECO:0007669"/>
    <property type="project" value="InterPro"/>
</dbReference>
<feature type="signal peptide" evidence="5">
    <location>
        <begin position="1"/>
        <end position="31"/>
    </location>
</feature>
<keyword evidence="3 4" id="KW-0408">Iron</keyword>
<dbReference type="PROSITE" id="PS51007">
    <property type="entry name" value="CYTC"/>
    <property type="match status" value="1"/>
</dbReference>
<dbReference type="Proteomes" id="UP000266313">
    <property type="component" value="Chromosome"/>
</dbReference>
<name>A0A286P3C7_9GAMM</name>
<evidence type="ECO:0000256" key="5">
    <source>
        <dbReference type="SAM" id="SignalP"/>
    </source>
</evidence>
<keyword evidence="2 4" id="KW-0479">Metal-binding</keyword>
<dbReference type="InterPro" id="IPR009056">
    <property type="entry name" value="Cyt_c-like_dom"/>
</dbReference>
<protein>
    <recommendedName>
        <fullName evidence="6">Cytochrome c domain-containing protein</fullName>
    </recommendedName>
</protein>
<reference evidence="7 8" key="1">
    <citation type="submission" date="2016-12" db="EMBL/GenBank/DDBJ databases">
        <title>Genome sequencing of Methylocaldum marinum.</title>
        <authorList>
            <person name="Takeuchi M."/>
            <person name="Kamagata Y."/>
            <person name="Hiraoka S."/>
            <person name="Oshima K."/>
            <person name="Hattori M."/>
            <person name="Iwasaki W."/>
        </authorList>
    </citation>
    <scope>NUCLEOTIDE SEQUENCE [LARGE SCALE GENOMIC DNA]</scope>
    <source>
        <strain evidence="7 8">S8</strain>
    </source>
</reference>
<dbReference type="InterPro" id="IPR036909">
    <property type="entry name" value="Cyt_c-like_dom_sf"/>
</dbReference>
<organism evidence="7 8">
    <name type="scientific">Methylocaldum marinum</name>
    <dbReference type="NCBI Taxonomy" id="1432792"/>
    <lineage>
        <taxon>Bacteria</taxon>
        <taxon>Pseudomonadati</taxon>
        <taxon>Pseudomonadota</taxon>
        <taxon>Gammaproteobacteria</taxon>
        <taxon>Methylococcales</taxon>
        <taxon>Methylococcaceae</taxon>
        <taxon>Methylocaldum</taxon>
    </lineage>
</organism>
<evidence type="ECO:0000256" key="1">
    <source>
        <dbReference type="ARBA" id="ARBA00022617"/>
    </source>
</evidence>
<dbReference type="Gene3D" id="1.10.760.10">
    <property type="entry name" value="Cytochrome c-like domain"/>
    <property type="match status" value="1"/>
</dbReference>
<keyword evidence="1 4" id="KW-0349">Heme</keyword>
<gene>
    <name evidence="7" type="ORF">sS8_0181</name>
</gene>
<evidence type="ECO:0000313" key="8">
    <source>
        <dbReference type="Proteomes" id="UP000266313"/>
    </source>
</evidence>
<dbReference type="EMBL" id="AP017928">
    <property type="protein sequence ID" value="BBA32149.1"/>
    <property type="molecule type" value="Genomic_DNA"/>
</dbReference>
<feature type="domain" description="Cytochrome c" evidence="6">
    <location>
        <begin position="44"/>
        <end position="122"/>
    </location>
</feature>
<dbReference type="OrthoDB" id="5567444at2"/>
<dbReference type="KEGG" id="mmai:sS8_0181"/>
<keyword evidence="8" id="KW-1185">Reference proteome</keyword>
<evidence type="ECO:0000256" key="2">
    <source>
        <dbReference type="ARBA" id="ARBA00022723"/>
    </source>
</evidence>
<evidence type="ECO:0000256" key="4">
    <source>
        <dbReference type="PROSITE-ProRule" id="PRU00433"/>
    </source>
</evidence>
<feature type="chain" id="PRO_5013307355" description="Cytochrome c domain-containing protein" evidence="5">
    <location>
        <begin position="32"/>
        <end position="135"/>
    </location>
</feature>
<dbReference type="Pfam" id="PF13442">
    <property type="entry name" value="Cytochrome_CBB3"/>
    <property type="match status" value="1"/>
</dbReference>
<dbReference type="GO" id="GO:0046872">
    <property type="term" value="F:metal ion binding"/>
    <property type="evidence" value="ECO:0007669"/>
    <property type="project" value="UniProtKB-KW"/>
</dbReference>
<dbReference type="RefSeq" id="WP_119632556.1">
    <property type="nucleotide sequence ID" value="NZ_AP017928.1"/>
</dbReference>
<keyword evidence="5" id="KW-0732">Signal</keyword>
<dbReference type="SUPFAM" id="SSF46626">
    <property type="entry name" value="Cytochrome c"/>
    <property type="match status" value="1"/>
</dbReference>
<evidence type="ECO:0000313" key="7">
    <source>
        <dbReference type="EMBL" id="BBA32149.1"/>
    </source>
</evidence>
<sequence length="135" mass="14352">MRNKVWQSGVKLLTAAAALGLAASFCSTAQAEAPYKVEGNAVDQATFKGWKLYKRQRCETCHGPTAEGGAAFPNLLTGLKNMSEEDFKATVLNGRNNMPAFNGNKAVVDGIDGLYAYLKGRSDGAIPAGELKELP</sequence>
<dbReference type="AlphaFoldDB" id="A0A286P3C7"/>
<dbReference type="GO" id="GO:0020037">
    <property type="term" value="F:heme binding"/>
    <property type="evidence" value="ECO:0007669"/>
    <property type="project" value="InterPro"/>
</dbReference>
<evidence type="ECO:0000256" key="3">
    <source>
        <dbReference type="ARBA" id="ARBA00023004"/>
    </source>
</evidence>
<proteinExistence type="predicted"/>
<evidence type="ECO:0000259" key="6">
    <source>
        <dbReference type="PROSITE" id="PS51007"/>
    </source>
</evidence>
<accession>A0A286P3C7</accession>